<organism evidence="6 7">
    <name type="scientific">Novosphingobium aquae</name>
    <dbReference type="NCBI Taxonomy" id="3133435"/>
    <lineage>
        <taxon>Bacteria</taxon>
        <taxon>Pseudomonadati</taxon>
        <taxon>Pseudomonadota</taxon>
        <taxon>Alphaproteobacteria</taxon>
        <taxon>Sphingomonadales</taxon>
        <taxon>Sphingomonadaceae</taxon>
        <taxon>Novosphingobium</taxon>
    </lineage>
</organism>
<dbReference type="NCBIfam" id="NF002537">
    <property type="entry name" value="PRK02090.1"/>
    <property type="match status" value="1"/>
</dbReference>
<proteinExistence type="inferred from homology"/>
<reference evidence="6 7" key="1">
    <citation type="submission" date="2024-03" db="EMBL/GenBank/DDBJ databases">
        <authorList>
            <person name="Jo J.-H."/>
        </authorList>
    </citation>
    <scope>NUCLEOTIDE SEQUENCE [LARGE SCALE GENOMIC DNA]</scope>
    <source>
        <strain evidence="6 7">AS3R-12</strain>
    </source>
</reference>
<feature type="binding site" evidence="4">
    <location>
        <position position="135"/>
    </location>
    <ligand>
        <name>[4Fe-4S] cluster</name>
        <dbReference type="ChEBI" id="CHEBI:49883"/>
    </ligand>
</feature>
<feature type="binding site" evidence="4">
    <location>
        <position position="136"/>
    </location>
    <ligand>
        <name>[4Fe-4S] cluster</name>
        <dbReference type="ChEBI" id="CHEBI:49883"/>
    </ligand>
</feature>
<comment type="caution">
    <text evidence="6">The sequence shown here is derived from an EMBL/GenBank/DDBJ whole genome shotgun (WGS) entry which is preliminary data.</text>
</comment>
<evidence type="ECO:0000259" key="5">
    <source>
        <dbReference type="Pfam" id="PF01507"/>
    </source>
</evidence>
<comment type="cofactor">
    <cofactor evidence="4">
        <name>[4Fe-4S] cluster</name>
        <dbReference type="ChEBI" id="CHEBI:49883"/>
    </cofactor>
    <text evidence="4">Binds 1 [4Fe-4S] cluster per subunit.</text>
</comment>
<feature type="domain" description="Phosphoadenosine phosphosulphate reductase" evidence="5">
    <location>
        <begin position="54"/>
        <end position="226"/>
    </location>
</feature>
<sequence>MADAVTVPKRLVDRIDTGPRFTESEAVQLNRLFRGSDTAEMLGTVLRERMAGDIAVVSSFGAESAVLLHLVASIDPATPVLFLDTGKHFPETLAYRDTLVAQLGLTGLEVLTPDADKLKARDESGLRWSYDPDGCCEIRKVEPLARAIERFDASITGRKGFQSATRAGLPRFEIDTSDAHGRLKINPLADWSSDDLAAYFVRHDLPAHPLVAEGYPSIGCSPCTHKVAAGEDPRSGRWKGWDKTECGIHVPGAFSDDERDLPPGYDPVF</sequence>
<dbReference type="Pfam" id="PF01507">
    <property type="entry name" value="PAPS_reduct"/>
    <property type="match status" value="1"/>
</dbReference>
<keyword evidence="4" id="KW-0479">Metal-binding</keyword>
<dbReference type="GO" id="GO:0004604">
    <property type="term" value="F:phosphoadenylyl-sulfate reductase (thioredoxin) activity"/>
    <property type="evidence" value="ECO:0007669"/>
    <property type="project" value="UniProtKB-EC"/>
</dbReference>
<comment type="similarity">
    <text evidence="1 4">Belongs to the PAPS reductase family. CysH subfamily.</text>
</comment>
<gene>
    <name evidence="4" type="primary">cysH</name>
    <name evidence="6" type="ORF">WG900_06200</name>
</gene>
<accession>A0ABU8S6G5</accession>
<dbReference type="EMBL" id="JBBHJY010000002">
    <property type="protein sequence ID" value="MEJ6009506.1"/>
    <property type="molecule type" value="Genomic_DNA"/>
</dbReference>
<evidence type="ECO:0000313" key="7">
    <source>
        <dbReference type="Proteomes" id="UP001379235"/>
    </source>
</evidence>
<dbReference type="Gene3D" id="3.40.50.620">
    <property type="entry name" value="HUPs"/>
    <property type="match status" value="1"/>
</dbReference>
<keyword evidence="4" id="KW-0408">Iron</keyword>
<dbReference type="InterPro" id="IPR004511">
    <property type="entry name" value="PAPS/APS_Rdtase"/>
</dbReference>
<comment type="function">
    <text evidence="4">Catalyzes the formation of sulfite from adenosine 5'-phosphosulfate (APS) using thioredoxin as an electron donor.</text>
</comment>
<evidence type="ECO:0000256" key="3">
    <source>
        <dbReference type="ARBA" id="ARBA00024327"/>
    </source>
</evidence>
<comment type="pathway">
    <text evidence="3 4">Sulfur metabolism; hydrogen sulfide biosynthesis; sulfite from sulfate.</text>
</comment>
<keyword evidence="2 4" id="KW-0560">Oxidoreductase</keyword>
<dbReference type="EC" id="1.8.4.10" evidence="4"/>
<comment type="catalytic activity">
    <reaction evidence="4">
        <text>[thioredoxin]-disulfide + sulfite + AMP + 2 H(+) = adenosine 5'-phosphosulfate + [thioredoxin]-dithiol</text>
        <dbReference type="Rhea" id="RHEA:21976"/>
        <dbReference type="Rhea" id="RHEA-COMP:10698"/>
        <dbReference type="Rhea" id="RHEA-COMP:10700"/>
        <dbReference type="ChEBI" id="CHEBI:15378"/>
        <dbReference type="ChEBI" id="CHEBI:17359"/>
        <dbReference type="ChEBI" id="CHEBI:29950"/>
        <dbReference type="ChEBI" id="CHEBI:50058"/>
        <dbReference type="ChEBI" id="CHEBI:58243"/>
        <dbReference type="ChEBI" id="CHEBI:456215"/>
        <dbReference type="EC" id="1.8.4.10"/>
    </reaction>
</comment>
<dbReference type="PANTHER" id="PTHR46509">
    <property type="entry name" value="PHOSPHOADENOSINE PHOSPHOSULFATE REDUCTASE"/>
    <property type="match status" value="1"/>
</dbReference>
<name>A0ABU8S6G5_9SPHN</name>
<dbReference type="InterPro" id="IPR002500">
    <property type="entry name" value="PAPS_reduct_dom"/>
</dbReference>
<feature type="binding site" evidence="4">
    <location>
        <position position="220"/>
    </location>
    <ligand>
        <name>[4Fe-4S] cluster</name>
        <dbReference type="ChEBI" id="CHEBI:49883"/>
    </ligand>
</feature>
<dbReference type="SUPFAM" id="SSF52402">
    <property type="entry name" value="Adenine nucleotide alpha hydrolases-like"/>
    <property type="match status" value="1"/>
</dbReference>
<feature type="binding site" evidence="4">
    <location>
        <position position="223"/>
    </location>
    <ligand>
        <name>[4Fe-4S] cluster</name>
        <dbReference type="ChEBI" id="CHEBI:49883"/>
    </ligand>
</feature>
<comment type="subcellular location">
    <subcellularLocation>
        <location evidence="4">Cytoplasm</location>
    </subcellularLocation>
</comment>
<keyword evidence="7" id="KW-1185">Reference proteome</keyword>
<dbReference type="NCBIfam" id="TIGR00434">
    <property type="entry name" value="cysH"/>
    <property type="match status" value="1"/>
</dbReference>
<evidence type="ECO:0000256" key="4">
    <source>
        <dbReference type="HAMAP-Rule" id="MF_00063"/>
    </source>
</evidence>
<dbReference type="PANTHER" id="PTHR46509:SF1">
    <property type="entry name" value="PHOSPHOADENOSINE PHOSPHOSULFATE REDUCTASE"/>
    <property type="match status" value="1"/>
</dbReference>
<dbReference type="CDD" id="cd23945">
    <property type="entry name" value="PAPS_reductase"/>
    <property type="match status" value="1"/>
</dbReference>
<feature type="active site" description="Nucleophile; cysteine thiosulfonate intermediate" evidence="4">
    <location>
        <position position="246"/>
    </location>
</feature>
<dbReference type="HAMAP" id="MF_00063">
    <property type="entry name" value="CysH"/>
    <property type="match status" value="1"/>
</dbReference>
<dbReference type="InterPro" id="IPR014729">
    <property type="entry name" value="Rossmann-like_a/b/a_fold"/>
</dbReference>
<keyword evidence="4" id="KW-0963">Cytoplasm</keyword>
<evidence type="ECO:0000313" key="6">
    <source>
        <dbReference type="EMBL" id="MEJ6009506.1"/>
    </source>
</evidence>
<dbReference type="PIRSF" id="PIRSF000857">
    <property type="entry name" value="PAPS_reductase"/>
    <property type="match status" value="1"/>
</dbReference>
<keyword evidence="4" id="KW-0411">Iron-sulfur</keyword>
<dbReference type="RefSeq" id="WP_339965605.1">
    <property type="nucleotide sequence ID" value="NZ_JBBHJY010000002.1"/>
</dbReference>
<evidence type="ECO:0000256" key="1">
    <source>
        <dbReference type="ARBA" id="ARBA00009732"/>
    </source>
</evidence>
<dbReference type="Proteomes" id="UP001379235">
    <property type="component" value="Unassembled WGS sequence"/>
</dbReference>
<evidence type="ECO:0000256" key="2">
    <source>
        <dbReference type="ARBA" id="ARBA00023002"/>
    </source>
</evidence>
<protein>
    <recommendedName>
        <fullName evidence="4">Adenosine 5'-phosphosulfate reductase</fullName>
        <shortName evidence="4">APS reductase</shortName>
        <ecNumber evidence="4">1.8.4.10</ecNumber>
    </recommendedName>
    <alternativeName>
        <fullName evidence="4">5'-adenylylsulfate reductase</fullName>
    </alternativeName>
    <alternativeName>
        <fullName evidence="4">Thioredoxin-dependent 5'-adenylylsulfate reductase</fullName>
    </alternativeName>
</protein>